<dbReference type="CDD" id="cd06193">
    <property type="entry name" value="siderophore_interacting"/>
    <property type="match status" value="1"/>
</dbReference>
<sequence length="313" mass="34485">MSTTAPTRTDRPAYRPYRARVSAVQPLSPHFTRVSFRSDDFEHFGTEGLDQRIKLLFPLSDGTFSDLGFDDEESIAAGDWYERWRALPEHLRNPFRTYTVRVSDPADRRVDIDFVSHGDGGPAARWLLAAAPGDELVIVGPDARSTTSGVGIDWHPGGCTDLLIVGDETAVPAIAAILASRPDDCTAHVFLEVPSRDDALTLQAPAGVTITWLARGDDESGSALVPAVERWLGEHPEVVARAAADGRQRLAKVDIDRDVLWELGENTETGFYAWIAGESAAVKTLRRLLVRGHGIDRHRVAFMGYWRMGRAEN</sequence>
<dbReference type="InterPro" id="IPR039261">
    <property type="entry name" value="FNR_nucleotide-bd"/>
</dbReference>
<dbReference type="PROSITE" id="PS51384">
    <property type="entry name" value="FAD_FR"/>
    <property type="match status" value="1"/>
</dbReference>
<proteinExistence type="predicted"/>
<evidence type="ECO:0000259" key="1">
    <source>
        <dbReference type="PROSITE" id="PS51384"/>
    </source>
</evidence>
<keyword evidence="3" id="KW-1185">Reference proteome</keyword>
<dbReference type="PANTHER" id="PTHR30157:SF0">
    <property type="entry name" value="NADPH-DEPENDENT FERRIC-CHELATE REDUCTASE"/>
    <property type="match status" value="1"/>
</dbReference>
<dbReference type="InterPro" id="IPR017938">
    <property type="entry name" value="Riboflavin_synthase-like_b-brl"/>
</dbReference>
<dbReference type="GO" id="GO:0016491">
    <property type="term" value="F:oxidoreductase activity"/>
    <property type="evidence" value="ECO:0007669"/>
    <property type="project" value="InterPro"/>
</dbReference>
<dbReference type="InterPro" id="IPR017927">
    <property type="entry name" value="FAD-bd_FR_type"/>
</dbReference>
<dbReference type="AlphaFoldDB" id="A0A7W4V021"/>
<dbReference type="Gene3D" id="2.40.30.10">
    <property type="entry name" value="Translation factors"/>
    <property type="match status" value="1"/>
</dbReference>
<gene>
    <name evidence="2" type="ORF">FHX33_004193</name>
</gene>
<protein>
    <submittedName>
        <fullName evidence="2">NADPH-dependent ferric siderophore reductase</fullName>
    </submittedName>
</protein>
<dbReference type="InterPro" id="IPR039374">
    <property type="entry name" value="SIP_fam"/>
</dbReference>
<dbReference type="PANTHER" id="PTHR30157">
    <property type="entry name" value="FERRIC REDUCTASE, NADPH-DEPENDENT"/>
    <property type="match status" value="1"/>
</dbReference>
<evidence type="ECO:0000313" key="3">
    <source>
        <dbReference type="Proteomes" id="UP000538196"/>
    </source>
</evidence>
<evidence type="ECO:0000313" key="2">
    <source>
        <dbReference type="EMBL" id="MBB2969409.1"/>
    </source>
</evidence>
<comment type="caution">
    <text evidence="2">The sequence shown here is derived from an EMBL/GenBank/DDBJ whole genome shotgun (WGS) entry which is preliminary data.</text>
</comment>
<name>A0A7W4V021_LEIAQ</name>
<reference evidence="2 3" key="1">
    <citation type="submission" date="2020-08" db="EMBL/GenBank/DDBJ databases">
        <title>Sequencing the genomes of 1000 actinobacteria strains.</title>
        <authorList>
            <person name="Klenk H.-P."/>
        </authorList>
    </citation>
    <scope>NUCLEOTIDE SEQUENCE [LARGE SCALE GENOMIC DNA]</scope>
    <source>
        <strain evidence="2 3">DSM 20146</strain>
    </source>
</reference>
<dbReference type="InterPro" id="IPR007037">
    <property type="entry name" value="SIP_rossman_dom"/>
</dbReference>
<dbReference type="Pfam" id="PF04954">
    <property type="entry name" value="SIP"/>
    <property type="match status" value="1"/>
</dbReference>
<dbReference type="Gene3D" id="3.40.50.80">
    <property type="entry name" value="Nucleotide-binding domain of ferredoxin-NADP reductase (FNR) module"/>
    <property type="match status" value="1"/>
</dbReference>
<feature type="domain" description="FAD-binding FR-type" evidence="1">
    <location>
        <begin position="14"/>
        <end position="148"/>
    </location>
</feature>
<dbReference type="SUPFAM" id="SSF63380">
    <property type="entry name" value="Riboflavin synthase domain-like"/>
    <property type="match status" value="1"/>
</dbReference>
<accession>A0A7W4V021</accession>
<organism evidence="2 3">
    <name type="scientific">Leifsonia aquatica</name>
    <name type="common">Corynebacterium aquaticum</name>
    <dbReference type="NCBI Taxonomy" id="144185"/>
    <lineage>
        <taxon>Bacteria</taxon>
        <taxon>Bacillati</taxon>
        <taxon>Actinomycetota</taxon>
        <taxon>Actinomycetes</taxon>
        <taxon>Micrococcales</taxon>
        <taxon>Microbacteriaceae</taxon>
        <taxon>Leifsonia</taxon>
    </lineage>
</organism>
<dbReference type="Pfam" id="PF08021">
    <property type="entry name" value="FAD_binding_9"/>
    <property type="match status" value="1"/>
</dbReference>
<dbReference type="RefSeq" id="WP_021763861.1">
    <property type="nucleotide sequence ID" value="NZ_JACHVP010000007.1"/>
</dbReference>
<dbReference type="Proteomes" id="UP000538196">
    <property type="component" value="Unassembled WGS sequence"/>
</dbReference>
<dbReference type="InterPro" id="IPR013113">
    <property type="entry name" value="SIP_FAD-bd"/>
</dbReference>
<dbReference type="EMBL" id="JACHVP010000007">
    <property type="protein sequence ID" value="MBB2969409.1"/>
    <property type="molecule type" value="Genomic_DNA"/>
</dbReference>